<accession>A0ABS1GH79</accession>
<keyword evidence="3" id="KW-1185">Reference proteome</keyword>
<dbReference type="Proteomes" id="UP000772812">
    <property type="component" value="Unassembled WGS sequence"/>
</dbReference>
<name>A0ABS1GH79_9AQUI</name>
<keyword evidence="1" id="KW-0472">Membrane</keyword>
<keyword evidence="1" id="KW-1133">Transmembrane helix</keyword>
<dbReference type="EMBL" id="JAACYA010000001">
    <property type="protein sequence ID" value="MBK3332281.1"/>
    <property type="molecule type" value="Genomic_DNA"/>
</dbReference>
<evidence type="ECO:0000313" key="3">
    <source>
        <dbReference type="Proteomes" id="UP000772812"/>
    </source>
</evidence>
<protein>
    <submittedName>
        <fullName evidence="2">Uncharacterized protein</fullName>
    </submittedName>
</protein>
<feature type="transmembrane region" description="Helical" evidence="1">
    <location>
        <begin position="7"/>
        <end position="25"/>
    </location>
</feature>
<sequence length="194" mass="21923">MSWISRGLIALASIIMIGIYFKPLWEITLYAPQYKEGLKMIIWVNKITGGTPHDLRNINLLNHYVGMKKIDPNAIPELKILPVIFGFMIFLGFLTAATGNTKLLYAWAILIIIIGIASLADFWWWEYDYGHNLNPHAPIKIPGMAYQPPMFGCKNLLNFRACAFPSTGTYLLAVSGTLGVISAVIEFFRRRKTQ</sequence>
<keyword evidence="1" id="KW-0812">Transmembrane</keyword>
<feature type="transmembrane region" description="Helical" evidence="1">
    <location>
        <begin position="104"/>
        <end position="125"/>
    </location>
</feature>
<proteinExistence type="predicted"/>
<dbReference type="RefSeq" id="WP_200673660.1">
    <property type="nucleotide sequence ID" value="NZ_JAACYA010000001.1"/>
</dbReference>
<comment type="caution">
    <text evidence="2">The sequence shown here is derived from an EMBL/GenBank/DDBJ whole genome shotgun (WGS) entry which is preliminary data.</text>
</comment>
<gene>
    <name evidence="2" type="ORF">GWK41_04270</name>
</gene>
<feature type="transmembrane region" description="Helical" evidence="1">
    <location>
        <begin position="80"/>
        <end position="97"/>
    </location>
</feature>
<feature type="transmembrane region" description="Helical" evidence="1">
    <location>
        <begin position="169"/>
        <end position="188"/>
    </location>
</feature>
<reference evidence="2 3" key="1">
    <citation type="journal article" date="2021" name="Syst. Appl. Microbiol.">
        <title>Persephonella atlantica sp. nov.: How to adapt to physico-chemical gradients in high temperature hydrothermal habitats.</title>
        <authorList>
            <person name="Francois D.X."/>
            <person name="Godfroy A."/>
            <person name="Mathien C."/>
            <person name="Aube J."/>
            <person name="Cathalot C."/>
            <person name="Lesongeur F."/>
            <person name="L'Haridon S."/>
            <person name="Philippon X."/>
            <person name="Roussel E.G."/>
        </authorList>
    </citation>
    <scope>NUCLEOTIDE SEQUENCE [LARGE SCALE GENOMIC DNA]</scope>
    <source>
        <strain evidence="2 3">MO1340</strain>
    </source>
</reference>
<evidence type="ECO:0000256" key="1">
    <source>
        <dbReference type="SAM" id="Phobius"/>
    </source>
</evidence>
<evidence type="ECO:0000313" key="2">
    <source>
        <dbReference type="EMBL" id="MBK3332281.1"/>
    </source>
</evidence>
<organism evidence="2 3">
    <name type="scientific">Persephonella atlantica</name>
    <dbReference type="NCBI Taxonomy" id="2699429"/>
    <lineage>
        <taxon>Bacteria</taxon>
        <taxon>Pseudomonadati</taxon>
        <taxon>Aquificota</taxon>
        <taxon>Aquificia</taxon>
        <taxon>Aquificales</taxon>
        <taxon>Hydrogenothermaceae</taxon>
        <taxon>Persephonella</taxon>
    </lineage>
</organism>